<comment type="caution">
    <text evidence="9">The sequence shown here is derived from an EMBL/GenBank/DDBJ whole genome shotgun (WGS) entry which is preliminary data.</text>
</comment>
<dbReference type="EMBL" id="CAJNOH010000002">
    <property type="protein sequence ID" value="CAF0725210.1"/>
    <property type="molecule type" value="Genomic_DNA"/>
</dbReference>
<keyword evidence="4 5" id="KW-0238">DNA-binding</keyword>
<evidence type="ECO:0000256" key="4">
    <source>
        <dbReference type="PROSITE-ProRule" id="PRU00108"/>
    </source>
</evidence>
<dbReference type="Gene3D" id="1.10.10.60">
    <property type="entry name" value="Homeodomain-like"/>
    <property type="match status" value="1"/>
</dbReference>
<dbReference type="InterPro" id="IPR009057">
    <property type="entry name" value="Homeodomain-like_sf"/>
</dbReference>
<keyword evidence="3" id="KW-0804">Transcription</keyword>
<comment type="subcellular location">
    <subcellularLocation>
        <location evidence="1 4 5">Nucleus</location>
    </subcellularLocation>
</comment>
<dbReference type="PROSITE" id="PS50071">
    <property type="entry name" value="HOMEOBOX_2"/>
    <property type="match status" value="1"/>
</dbReference>
<dbReference type="GO" id="GO:0003677">
    <property type="term" value="F:DNA binding"/>
    <property type="evidence" value="ECO:0007669"/>
    <property type="project" value="UniProtKB-UniRule"/>
</dbReference>
<dbReference type="GO" id="GO:0005634">
    <property type="term" value="C:nucleus"/>
    <property type="evidence" value="ECO:0007669"/>
    <property type="project" value="UniProtKB-SubCell"/>
</dbReference>
<dbReference type="Proteomes" id="UP000663870">
    <property type="component" value="Unassembled WGS sequence"/>
</dbReference>
<dbReference type="CDD" id="cd00086">
    <property type="entry name" value="homeodomain"/>
    <property type="match status" value="1"/>
</dbReference>
<dbReference type="InterPro" id="IPR050762">
    <property type="entry name" value="HD-ZIP_Homeobox_LZ_Class_II"/>
</dbReference>
<dbReference type="InterPro" id="IPR001356">
    <property type="entry name" value="HD"/>
</dbReference>
<dbReference type="EMBL" id="CAJNOL010000015">
    <property type="protein sequence ID" value="CAF0746089.1"/>
    <property type="molecule type" value="Genomic_DNA"/>
</dbReference>
<evidence type="ECO:0000259" key="6">
    <source>
        <dbReference type="PROSITE" id="PS50071"/>
    </source>
</evidence>
<accession>A0A813PE31</accession>
<dbReference type="PANTHER" id="PTHR45714:SF34">
    <property type="entry name" value="HOMEOBOX-LEUCINE ZIPPER PROTEIN HAT9"/>
    <property type="match status" value="1"/>
</dbReference>
<dbReference type="SUPFAM" id="SSF46689">
    <property type="entry name" value="Homeodomain-like"/>
    <property type="match status" value="1"/>
</dbReference>
<evidence type="ECO:0000256" key="2">
    <source>
        <dbReference type="ARBA" id="ARBA00023015"/>
    </source>
</evidence>
<evidence type="ECO:0000313" key="9">
    <source>
        <dbReference type="EMBL" id="CAF0747475.1"/>
    </source>
</evidence>
<proteinExistence type="predicted"/>
<dbReference type="PANTHER" id="PTHR45714">
    <property type="entry name" value="HOMEOBOX-LEUCINE ZIPPER PROTEIN HAT14"/>
    <property type="match status" value="1"/>
</dbReference>
<keyword evidence="2" id="KW-0805">Transcription regulation</keyword>
<dbReference type="EMBL" id="CAJNOL010000016">
    <property type="protein sequence ID" value="CAF0747475.1"/>
    <property type="molecule type" value="Genomic_DNA"/>
</dbReference>
<evidence type="ECO:0000313" key="8">
    <source>
        <dbReference type="EMBL" id="CAF0746089.1"/>
    </source>
</evidence>
<dbReference type="AlphaFoldDB" id="A0A813PE31"/>
<feature type="DNA-binding region" description="Homeobox" evidence="4">
    <location>
        <begin position="120"/>
        <end position="179"/>
    </location>
</feature>
<keyword evidence="10" id="KW-1185">Reference proteome</keyword>
<evidence type="ECO:0000313" key="7">
    <source>
        <dbReference type="EMBL" id="CAF0725210.1"/>
    </source>
</evidence>
<dbReference type="SMART" id="SM00389">
    <property type="entry name" value="HOX"/>
    <property type="match status" value="1"/>
</dbReference>
<name>A0A813PE31_9BILA</name>
<keyword evidence="4 5" id="KW-0539">Nucleus</keyword>
<keyword evidence="4 5" id="KW-0371">Homeobox</keyword>
<evidence type="ECO:0000256" key="1">
    <source>
        <dbReference type="ARBA" id="ARBA00004123"/>
    </source>
</evidence>
<protein>
    <recommendedName>
        <fullName evidence="6">Homeobox domain-containing protein</fullName>
    </recommendedName>
</protein>
<evidence type="ECO:0000256" key="5">
    <source>
        <dbReference type="RuleBase" id="RU000682"/>
    </source>
</evidence>
<evidence type="ECO:0000256" key="3">
    <source>
        <dbReference type="ARBA" id="ARBA00023163"/>
    </source>
</evidence>
<sequence length="294" mass="34253">MNLSPLQLDTNCFNNTSHYHPSYYNNNLSTWSPSSSSSSLLCPSTTMNYQTSSVPSALQPIENYCSIETFYPSGSEPIASSSEMSFYSSSSQFSSVPNLPSSHIYSSDDFIIPSSTTMMLPQNRANYTRHQLVMLNEIFKKHKYPNSLQKTLIAKYIGVSRDQIRIWFQNKRRKVQLINKGQAKQTKSDIECEYGEYRRHLPKNFLDDLFQELYKARGAPARLPVKRDNNSKMNNIEQEQEQEQQQPILYYPTTMNSNYYYQTNNLIEHDDSSHEQNDEQYLTNYTHHIYSDRL</sequence>
<dbReference type="Proteomes" id="UP000663854">
    <property type="component" value="Unassembled WGS sequence"/>
</dbReference>
<reference evidence="9" key="1">
    <citation type="submission" date="2021-02" db="EMBL/GenBank/DDBJ databases">
        <authorList>
            <person name="Nowell W R."/>
        </authorList>
    </citation>
    <scope>NUCLEOTIDE SEQUENCE</scope>
</reference>
<dbReference type="Pfam" id="PF00046">
    <property type="entry name" value="Homeodomain"/>
    <property type="match status" value="1"/>
</dbReference>
<gene>
    <name evidence="8" type="ORF">JXQ802_LOCUS1409</name>
    <name evidence="9" type="ORF">JXQ802_LOCUS1489</name>
    <name evidence="7" type="ORF">PYM288_LOCUS512</name>
</gene>
<evidence type="ECO:0000313" key="10">
    <source>
        <dbReference type="Proteomes" id="UP000663870"/>
    </source>
</evidence>
<feature type="domain" description="Homeobox" evidence="6">
    <location>
        <begin position="118"/>
        <end position="178"/>
    </location>
</feature>
<organism evidence="9 10">
    <name type="scientific">Rotaria sordida</name>
    <dbReference type="NCBI Taxonomy" id="392033"/>
    <lineage>
        <taxon>Eukaryota</taxon>
        <taxon>Metazoa</taxon>
        <taxon>Spiralia</taxon>
        <taxon>Gnathifera</taxon>
        <taxon>Rotifera</taxon>
        <taxon>Eurotatoria</taxon>
        <taxon>Bdelloidea</taxon>
        <taxon>Philodinida</taxon>
        <taxon>Philodinidae</taxon>
        <taxon>Rotaria</taxon>
    </lineage>
</organism>